<keyword evidence="7" id="KW-1185">Reference proteome</keyword>
<dbReference type="KEGG" id="ddi:DDB_G0278993"/>
<keyword evidence="4" id="KW-0456">Lyase</keyword>
<dbReference type="AlphaFoldDB" id="Q54XF6"/>
<dbReference type="InterPro" id="IPR001533">
    <property type="entry name" value="Pterin_deHydtase"/>
</dbReference>
<dbReference type="InterPro" id="IPR036428">
    <property type="entry name" value="PCD_sf"/>
</dbReference>
<dbReference type="eggNOG" id="KOG4073">
    <property type="taxonomic scope" value="Eukaryota"/>
</dbReference>
<reference evidence="6 7" key="1">
    <citation type="journal article" date="2005" name="Nature">
        <title>The genome of the social amoeba Dictyostelium discoideum.</title>
        <authorList>
            <consortium name="The Dictyostelium discoideum Sequencing Consortium"/>
            <person name="Eichinger L."/>
            <person name="Pachebat J.A."/>
            <person name="Glockner G."/>
            <person name="Rajandream M.A."/>
            <person name="Sucgang R."/>
            <person name="Berriman M."/>
            <person name="Song J."/>
            <person name="Olsen R."/>
            <person name="Szafranski K."/>
            <person name="Xu Q."/>
            <person name="Tunggal B."/>
            <person name="Kummerfeld S."/>
            <person name="Madera M."/>
            <person name="Konfortov B.A."/>
            <person name="Rivero F."/>
            <person name="Bankier A.T."/>
            <person name="Lehmann R."/>
            <person name="Hamlin N."/>
            <person name="Davies R."/>
            <person name="Gaudet P."/>
            <person name="Fey P."/>
            <person name="Pilcher K."/>
            <person name="Chen G."/>
            <person name="Saunders D."/>
            <person name="Sodergren E."/>
            <person name="Davis P."/>
            <person name="Kerhornou A."/>
            <person name="Nie X."/>
            <person name="Hall N."/>
            <person name="Anjard C."/>
            <person name="Hemphill L."/>
            <person name="Bason N."/>
            <person name="Farbrother P."/>
            <person name="Desany B."/>
            <person name="Just E."/>
            <person name="Morio T."/>
            <person name="Rost R."/>
            <person name="Churcher C."/>
            <person name="Cooper J."/>
            <person name="Haydock S."/>
            <person name="van Driessche N."/>
            <person name="Cronin A."/>
            <person name="Goodhead I."/>
            <person name="Muzny D."/>
            <person name="Mourier T."/>
            <person name="Pain A."/>
            <person name="Lu M."/>
            <person name="Harper D."/>
            <person name="Lindsay R."/>
            <person name="Hauser H."/>
            <person name="James K."/>
            <person name="Quiles M."/>
            <person name="Madan Babu M."/>
            <person name="Saito T."/>
            <person name="Buchrieser C."/>
            <person name="Wardroper A."/>
            <person name="Felder M."/>
            <person name="Thangavelu M."/>
            <person name="Johnson D."/>
            <person name="Knights A."/>
            <person name="Loulseged H."/>
            <person name="Mungall K."/>
            <person name="Oliver K."/>
            <person name="Price C."/>
            <person name="Quail M.A."/>
            <person name="Urushihara H."/>
            <person name="Hernandez J."/>
            <person name="Rabbinowitsch E."/>
            <person name="Steffen D."/>
            <person name="Sanders M."/>
            <person name="Ma J."/>
            <person name="Kohara Y."/>
            <person name="Sharp S."/>
            <person name="Simmonds M."/>
            <person name="Spiegler S."/>
            <person name="Tivey A."/>
            <person name="Sugano S."/>
            <person name="White B."/>
            <person name="Walker D."/>
            <person name="Woodward J."/>
            <person name="Winckler T."/>
            <person name="Tanaka Y."/>
            <person name="Shaulsky G."/>
            <person name="Schleicher M."/>
            <person name="Weinstock G."/>
            <person name="Rosenthal A."/>
            <person name="Cox E.C."/>
            <person name="Chisholm R.L."/>
            <person name="Gibbs R."/>
            <person name="Loomis W.F."/>
            <person name="Platzer M."/>
            <person name="Kay R.R."/>
            <person name="Williams J."/>
            <person name="Dear P.H."/>
            <person name="Noegel A.A."/>
            <person name="Barrell B."/>
            <person name="Kuspa A."/>
        </authorList>
    </citation>
    <scope>NUCLEOTIDE SEQUENCE [LARGE SCALE GENOMIC DNA]</scope>
    <source>
        <strain evidence="6 7">AX4</strain>
    </source>
</reference>
<sequence length="190" mass="22019">MKVLTSLKLKNNCKILSAYLPNLRNLKSNNKTRLFVVQENNNNIMNINAFCSSSISNNTNKETNIDEKVDLSKKHCQPCEGGIPPLDFNSKISLLKNIDKDWKLSDDSKKIFRNWKIPFSKSVEYLNDISKIADEEGHHPDISIESFWNFKITIYTHFINDLTENDYILASKIDNLNIKSIEPRRKKITK</sequence>
<comment type="caution">
    <text evidence="6">The sequence shown here is derived from an EMBL/GenBank/DDBJ whole genome shotgun (WGS) entry which is preliminary data.</text>
</comment>
<dbReference type="Reactome" id="R-DDI-8964208">
    <property type="pathway name" value="Phenylalanine metabolism"/>
</dbReference>
<dbReference type="OMA" id="YTHFIND"/>
<dbReference type="EMBL" id="AAFI02000026">
    <property type="protein sequence ID" value="EAL67918.1"/>
    <property type="molecule type" value="Genomic_DNA"/>
</dbReference>
<comment type="similarity">
    <text evidence="2">Belongs to the pterin-4-alpha-carbinolamine dehydratase family.</text>
</comment>
<evidence type="ECO:0000256" key="5">
    <source>
        <dbReference type="ARBA" id="ARBA00030497"/>
    </source>
</evidence>
<dbReference type="PhylomeDB" id="Q54XF6"/>
<dbReference type="VEuPathDB" id="AmoebaDB:DDB_G0278993"/>
<evidence type="ECO:0000256" key="3">
    <source>
        <dbReference type="ARBA" id="ARBA00013252"/>
    </source>
</evidence>
<dbReference type="GO" id="GO:0006729">
    <property type="term" value="P:tetrahydrobiopterin biosynthetic process"/>
    <property type="evidence" value="ECO:0007669"/>
    <property type="project" value="InterPro"/>
</dbReference>
<dbReference type="GO" id="GO:0008124">
    <property type="term" value="F:4-alpha-hydroxytetrahydrobiopterin dehydratase activity"/>
    <property type="evidence" value="ECO:0000318"/>
    <property type="project" value="GO_Central"/>
</dbReference>
<dbReference type="PANTHER" id="PTHR12599:SF0">
    <property type="entry name" value="PTERIN-4-ALPHA-CARBINOLAMINE DEHYDRATASE"/>
    <property type="match status" value="1"/>
</dbReference>
<accession>Q54XF6</accession>
<evidence type="ECO:0000256" key="1">
    <source>
        <dbReference type="ARBA" id="ARBA00001554"/>
    </source>
</evidence>
<comment type="catalytic activity">
    <reaction evidence="1">
        <text>(4aS,6R)-4a-hydroxy-L-erythro-5,6,7,8-tetrahydrobiopterin = (6R)-L-erythro-6,7-dihydrobiopterin + H2O</text>
        <dbReference type="Rhea" id="RHEA:11920"/>
        <dbReference type="ChEBI" id="CHEBI:15377"/>
        <dbReference type="ChEBI" id="CHEBI:15642"/>
        <dbReference type="ChEBI" id="CHEBI:43120"/>
        <dbReference type="EC" id="4.2.1.96"/>
    </reaction>
</comment>
<dbReference type="PANTHER" id="PTHR12599">
    <property type="entry name" value="PTERIN-4-ALPHA-CARBINOLAMINE DEHYDRATASE"/>
    <property type="match status" value="1"/>
</dbReference>
<dbReference type="HOGENOM" id="CLU_1430440_0_0_1"/>
<dbReference type="Proteomes" id="UP000002195">
    <property type="component" value="Unassembled WGS sequence"/>
</dbReference>
<dbReference type="RefSeq" id="XP_641894.1">
    <property type="nucleotide sequence ID" value="XM_636802.1"/>
</dbReference>
<dbReference type="GeneID" id="8621820"/>
<dbReference type="PaxDb" id="44689-DDB0215286"/>
<dbReference type="SUPFAM" id="SSF55248">
    <property type="entry name" value="PCD-like"/>
    <property type="match status" value="1"/>
</dbReference>
<gene>
    <name evidence="6" type="ORF">DDB_G0278993</name>
</gene>
<evidence type="ECO:0000313" key="6">
    <source>
        <dbReference type="EMBL" id="EAL67918.1"/>
    </source>
</evidence>
<dbReference type="CDD" id="cd00913">
    <property type="entry name" value="PCD_DCoH_subfamily_a"/>
    <property type="match status" value="1"/>
</dbReference>
<evidence type="ECO:0000313" key="7">
    <source>
        <dbReference type="Proteomes" id="UP000002195"/>
    </source>
</evidence>
<dbReference type="Gene3D" id="3.30.1360.20">
    <property type="entry name" value="Transcriptional coactivator/pterin dehydratase"/>
    <property type="match status" value="1"/>
</dbReference>
<dbReference type="STRING" id="44689.Q54XF6"/>
<organism evidence="6 7">
    <name type="scientific">Dictyostelium discoideum</name>
    <name type="common">Social amoeba</name>
    <dbReference type="NCBI Taxonomy" id="44689"/>
    <lineage>
        <taxon>Eukaryota</taxon>
        <taxon>Amoebozoa</taxon>
        <taxon>Evosea</taxon>
        <taxon>Eumycetozoa</taxon>
        <taxon>Dictyostelia</taxon>
        <taxon>Dictyosteliales</taxon>
        <taxon>Dictyosteliaceae</taxon>
        <taxon>Dictyostelium</taxon>
    </lineage>
</organism>
<dbReference type="EC" id="4.2.1.96" evidence="3"/>
<proteinExistence type="inferred from homology"/>
<evidence type="ECO:0000256" key="2">
    <source>
        <dbReference type="ARBA" id="ARBA00006472"/>
    </source>
</evidence>
<dbReference type="dictyBase" id="DDB_G0278993"/>
<protein>
    <recommendedName>
        <fullName evidence="3">4a-hydroxytetrahydrobiopterin dehydratase</fullName>
        <ecNumber evidence="3">4.2.1.96</ecNumber>
    </recommendedName>
    <alternativeName>
        <fullName evidence="5">4-alpha-hydroxy-tetrahydropterin dehydratase</fullName>
    </alternativeName>
</protein>
<dbReference type="SMR" id="Q54XF6"/>
<evidence type="ECO:0000256" key="4">
    <source>
        <dbReference type="ARBA" id="ARBA00023239"/>
    </source>
</evidence>
<name>Q54XF6_DICDI</name>
<dbReference type="Pfam" id="PF01329">
    <property type="entry name" value="Pterin_4a"/>
    <property type="match status" value="1"/>
</dbReference>
<dbReference type="InParanoid" id="Q54XF6"/>